<dbReference type="Proteomes" id="UP000789759">
    <property type="component" value="Unassembled WGS sequence"/>
</dbReference>
<evidence type="ECO:0000313" key="1">
    <source>
        <dbReference type="EMBL" id="CAG8614977.1"/>
    </source>
</evidence>
<dbReference type="AlphaFoldDB" id="A0A9N9GNR0"/>
<accession>A0A9N9GNR0</accession>
<sequence>ISNEISSPISILSIFLSYTIESEKLHYNATAQKNSLANKIFKSMKLNKKLKLKKKRQNLKKHATVQAKSQAKKHEALKTRREVIRYNSSGCSSFLLLNPDLRKQMHLCIEFGTATKKRQKEIIKTPPSYGYSALLFANSQNAKQFASAFAFYFVIISQDDKTKVPLGIPAVGRIFIIVQSSHELVAIPGSKQKLIPSVYLTIDPEGLNDSLCNKNSVLNNMLKLKNKFKPILVLLVDDGPDENPRHFKNIKEYSKLFIKLNLDYLTVRTYAPGQSVYNPVECSMSTLLGKLADYIHGKEVIVEYVDEQIDNFNKVSDIPWGWIENHCQISAALLTENNEFLPLSIKDQDATDDCIPSSFSNKVEMLDIFIPYFSDSE</sequence>
<protein>
    <submittedName>
        <fullName evidence="1">19438_t:CDS:1</fullName>
    </submittedName>
</protein>
<dbReference type="OrthoDB" id="2426671at2759"/>
<evidence type="ECO:0000313" key="2">
    <source>
        <dbReference type="Proteomes" id="UP000789759"/>
    </source>
</evidence>
<dbReference type="PANTHER" id="PTHR46954">
    <property type="entry name" value="C2H2-TYPE DOMAIN-CONTAINING PROTEIN"/>
    <property type="match status" value="1"/>
</dbReference>
<keyword evidence="2" id="KW-1185">Reference proteome</keyword>
<dbReference type="EMBL" id="CAJVQA010005182">
    <property type="protein sequence ID" value="CAG8614977.1"/>
    <property type="molecule type" value="Genomic_DNA"/>
</dbReference>
<reference evidence="1" key="1">
    <citation type="submission" date="2021-06" db="EMBL/GenBank/DDBJ databases">
        <authorList>
            <person name="Kallberg Y."/>
            <person name="Tangrot J."/>
            <person name="Rosling A."/>
        </authorList>
    </citation>
    <scope>NUCLEOTIDE SEQUENCE</scope>
    <source>
        <strain evidence="1">FL966</strain>
    </source>
</reference>
<gene>
    <name evidence="1" type="ORF">CPELLU_LOCUS7637</name>
</gene>
<feature type="non-terminal residue" evidence="1">
    <location>
        <position position="377"/>
    </location>
</feature>
<proteinExistence type="predicted"/>
<name>A0A9N9GNR0_9GLOM</name>
<organism evidence="1 2">
    <name type="scientific">Cetraspora pellucida</name>
    <dbReference type="NCBI Taxonomy" id="1433469"/>
    <lineage>
        <taxon>Eukaryota</taxon>
        <taxon>Fungi</taxon>
        <taxon>Fungi incertae sedis</taxon>
        <taxon>Mucoromycota</taxon>
        <taxon>Glomeromycotina</taxon>
        <taxon>Glomeromycetes</taxon>
        <taxon>Diversisporales</taxon>
        <taxon>Gigasporaceae</taxon>
        <taxon>Cetraspora</taxon>
    </lineage>
</organism>
<comment type="caution">
    <text evidence="1">The sequence shown here is derived from an EMBL/GenBank/DDBJ whole genome shotgun (WGS) entry which is preliminary data.</text>
</comment>
<dbReference type="PANTHER" id="PTHR46954:SF1">
    <property type="entry name" value="C2H2-TYPE DOMAIN-CONTAINING PROTEIN"/>
    <property type="match status" value="1"/>
</dbReference>